<dbReference type="PROSITE" id="PS51819">
    <property type="entry name" value="VOC"/>
    <property type="match status" value="1"/>
</dbReference>
<dbReference type="SUPFAM" id="SSF54593">
    <property type="entry name" value="Glyoxalase/Bleomycin resistance protein/Dihydroxybiphenyl dioxygenase"/>
    <property type="match status" value="1"/>
</dbReference>
<dbReference type="EMBL" id="JAUSRO010000024">
    <property type="protein sequence ID" value="MDP9902935.1"/>
    <property type="molecule type" value="Genomic_DNA"/>
</dbReference>
<evidence type="ECO:0000313" key="3">
    <source>
        <dbReference type="Proteomes" id="UP001226867"/>
    </source>
</evidence>
<dbReference type="Gene3D" id="3.10.180.10">
    <property type="entry name" value="2,3-Dihydroxybiphenyl 1,2-Dioxygenase, domain 1"/>
    <property type="match status" value="1"/>
</dbReference>
<dbReference type="Proteomes" id="UP001226867">
    <property type="component" value="Unassembled WGS sequence"/>
</dbReference>
<sequence length="221" mass="24006">MKVEVIEFMGRIPTREVTKVTVAPERLFSYRSGWCDHKPLLSKSAMTGEPAGAIRACTDAASATMTGLGQERSVSPMAEFESYTPVKRRFFPLNRKFQSPSMKASLGTIIIYARDMRKSADFYSKHFGFITNGEVSEGLIELKAPDVGAGMLIHQAAKSVKLGQVGVKLSFHVSDVEAFVAEAAAQGLKFGAIHKANGYAFANVKDPDKNSVSVSSRAHRA</sequence>
<feature type="domain" description="VOC" evidence="1">
    <location>
        <begin position="105"/>
        <end position="217"/>
    </location>
</feature>
<reference evidence="2 3" key="1">
    <citation type="submission" date="2023-07" db="EMBL/GenBank/DDBJ databases">
        <title>Sorghum-associated microbial communities from plants grown in Nebraska, USA.</title>
        <authorList>
            <person name="Schachtman D."/>
        </authorList>
    </citation>
    <scope>NUCLEOTIDE SEQUENCE [LARGE SCALE GENOMIC DNA]</scope>
    <source>
        <strain evidence="2 3">DS1607</strain>
    </source>
</reference>
<dbReference type="Pfam" id="PF00903">
    <property type="entry name" value="Glyoxalase"/>
    <property type="match status" value="1"/>
</dbReference>
<dbReference type="GO" id="GO:0016829">
    <property type="term" value="F:lyase activity"/>
    <property type="evidence" value="ECO:0007669"/>
    <property type="project" value="UniProtKB-KW"/>
</dbReference>
<dbReference type="InterPro" id="IPR037523">
    <property type="entry name" value="VOC_core"/>
</dbReference>
<name>A0ABT9SEY8_9BURK</name>
<gene>
    <name evidence="2" type="ORF">J2W36_005216</name>
</gene>
<dbReference type="InterPro" id="IPR004360">
    <property type="entry name" value="Glyas_Fos-R_dOase_dom"/>
</dbReference>
<protein>
    <submittedName>
        <fullName evidence="2">Enzyme related to lactoylglutathione lyase</fullName>
    </submittedName>
</protein>
<evidence type="ECO:0000313" key="2">
    <source>
        <dbReference type="EMBL" id="MDP9902935.1"/>
    </source>
</evidence>
<keyword evidence="3" id="KW-1185">Reference proteome</keyword>
<proteinExistence type="predicted"/>
<dbReference type="InterPro" id="IPR029068">
    <property type="entry name" value="Glyas_Bleomycin-R_OHBP_Dase"/>
</dbReference>
<comment type="caution">
    <text evidence="2">The sequence shown here is derived from an EMBL/GenBank/DDBJ whole genome shotgun (WGS) entry which is preliminary data.</text>
</comment>
<dbReference type="RefSeq" id="WP_307692666.1">
    <property type="nucleotide sequence ID" value="NZ_JAUSRO010000024.1"/>
</dbReference>
<evidence type="ECO:0000259" key="1">
    <source>
        <dbReference type="PROSITE" id="PS51819"/>
    </source>
</evidence>
<organism evidence="2 3">
    <name type="scientific">Variovorax ginsengisoli</name>
    <dbReference type="NCBI Taxonomy" id="363844"/>
    <lineage>
        <taxon>Bacteria</taxon>
        <taxon>Pseudomonadati</taxon>
        <taxon>Pseudomonadota</taxon>
        <taxon>Betaproteobacteria</taxon>
        <taxon>Burkholderiales</taxon>
        <taxon>Comamonadaceae</taxon>
        <taxon>Variovorax</taxon>
    </lineage>
</organism>
<keyword evidence="2" id="KW-0456">Lyase</keyword>
<accession>A0ABT9SEY8</accession>